<keyword evidence="13" id="KW-1185">Reference proteome</keyword>
<evidence type="ECO:0000256" key="10">
    <source>
        <dbReference type="SAM" id="Coils"/>
    </source>
</evidence>
<keyword evidence="7" id="KW-0626">Porin</keyword>
<dbReference type="PANTHER" id="PTHR38762">
    <property type="entry name" value="CRYPTIC OUTER MEMBRANE PORIN BGLH-RELATED"/>
    <property type="match status" value="1"/>
</dbReference>
<comment type="caution">
    <text evidence="12">The sequence shown here is derived from an EMBL/GenBank/DDBJ whole genome shotgun (WGS) entry which is preliminary data.</text>
</comment>
<comment type="subcellular location">
    <subcellularLocation>
        <location evidence="1">Cell outer membrane</location>
        <topology evidence="1">Multi-pass membrane protein</topology>
    </subcellularLocation>
</comment>
<comment type="similarity">
    <text evidence="2">Belongs to the porin LamB (TC 1.B.3) family.</text>
</comment>
<evidence type="ECO:0000256" key="8">
    <source>
        <dbReference type="ARBA" id="ARBA00023136"/>
    </source>
</evidence>
<evidence type="ECO:0000256" key="11">
    <source>
        <dbReference type="SAM" id="SignalP"/>
    </source>
</evidence>
<protein>
    <submittedName>
        <fullName evidence="12">Maltoporin</fullName>
    </submittedName>
</protein>
<keyword evidence="8" id="KW-0472">Membrane</keyword>
<evidence type="ECO:0000256" key="9">
    <source>
        <dbReference type="ARBA" id="ARBA00023237"/>
    </source>
</evidence>
<sequence length="503" mass="53689">MMKLKTTRIAALICLIYGTQSWAADATTQANSAARQAQDAATQVEALKQALAQAQTAAAQAQEAAAQAQAAAVQAQASAVPAAGPANTSAANQSAVGTVTSNGYFRAGFGEAGKGGSMECFGVGYAKFRFGNECDAYARIGLHSPIYNQSNGAVWSAHASLLATAPYSDWGGNKISFAEMYTDVARWGDGPLKGASLWVGRRYYDRPDIYLLDYKYQQGDGDGGGIENVDTGWAGSKFSYALIRPRDGNNNGRTWLENLFKLSGLKAGPGAFTFNAGLTAGWKSDDTTMAQTDASGNTVLTTTPTKSTASGWYLSALYKHPVADWGNNTVGIQYGRGANANGNFGQVLQNATASDATFQIFSTAALDIPNSKWTALAAVVYRQDQYKYANNGDDKWFSAGLHPQYHFNDMFGLATDFGYQSYKPDSTGKTETLGKATVALTAAAGRSALARPEMRVFYTYARWNDAARNDRNNFMNQANGKTQSVDANATNGSSFGVQVESWW</sequence>
<keyword evidence="5" id="KW-0812">Transmembrane</keyword>
<feature type="signal peptide" evidence="11">
    <location>
        <begin position="1"/>
        <end position="23"/>
    </location>
</feature>
<keyword evidence="11" id="KW-0732">Signal</keyword>
<dbReference type="EMBL" id="BMLY01000004">
    <property type="protein sequence ID" value="GGP26768.1"/>
    <property type="molecule type" value="Genomic_DNA"/>
</dbReference>
<accession>A0ABQ2PN65</accession>
<evidence type="ECO:0000313" key="12">
    <source>
        <dbReference type="EMBL" id="GGP26768.1"/>
    </source>
</evidence>
<keyword evidence="3" id="KW-0813">Transport</keyword>
<reference evidence="13" key="1">
    <citation type="journal article" date="2019" name="Int. J. Syst. Evol. Microbiol.">
        <title>The Global Catalogue of Microorganisms (GCM) 10K type strain sequencing project: providing services to taxonomists for standard genome sequencing and annotation.</title>
        <authorList>
            <consortium name="The Broad Institute Genomics Platform"/>
            <consortium name="The Broad Institute Genome Sequencing Center for Infectious Disease"/>
            <person name="Wu L."/>
            <person name="Ma J."/>
        </authorList>
    </citation>
    <scope>NUCLEOTIDE SEQUENCE [LARGE SCALE GENOMIC DNA]</scope>
    <source>
        <strain evidence="13">CGMCC 1.8860</strain>
    </source>
</reference>
<dbReference type="InterPro" id="IPR003192">
    <property type="entry name" value="Porin_LamB"/>
</dbReference>
<dbReference type="Gene3D" id="2.40.170.10">
    <property type="entry name" value="Porin, LamB type"/>
    <property type="match status" value="1"/>
</dbReference>
<keyword evidence="4" id="KW-1134">Transmembrane beta strand</keyword>
<evidence type="ECO:0000256" key="5">
    <source>
        <dbReference type="ARBA" id="ARBA00022692"/>
    </source>
</evidence>
<dbReference type="InterPro" id="IPR036998">
    <property type="entry name" value="Porin_LamB_sf"/>
</dbReference>
<evidence type="ECO:0000313" key="13">
    <source>
        <dbReference type="Proteomes" id="UP000621859"/>
    </source>
</evidence>
<dbReference type="SUPFAM" id="SSF56935">
    <property type="entry name" value="Porins"/>
    <property type="match status" value="1"/>
</dbReference>
<evidence type="ECO:0000256" key="1">
    <source>
        <dbReference type="ARBA" id="ARBA00004571"/>
    </source>
</evidence>
<dbReference type="PANTHER" id="PTHR38762:SF1">
    <property type="entry name" value="CRYPTIC OUTER MEMBRANE PORIN BGLH-RELATED"/>
    <property type="match status" value="1"/>
</dbReference>
<dbReference type="InterPro" id="IPR050286">
    <property type="entry name" value="G_neg_Bact_CarbUptk_Porin"/>
</dbReference>
<name>A0ABQ2PN65_9NEIS</name>
<dbReference type="Proteomes" id="UP000621859">
    <property type="component" value="Unassembled WGS sequence"/>
</dbReference>
<feature type="chain" id="PRO_5045983456" evidence="11">
    <location>
        <begin position="24"/>
        <end position="503"/>
    </location>
</feature>
<organism evidence="12 13">
    <name type="scientific">Silvimonas amylolytica</name>
    <dbReference type="NCBI Taxonomy" id="449663"/>
    <lineage>
        <taxon>Bacteria</taxon>
        <taxon>Pseudomonadati</taxon>
        <taxon>Pseudomonadota</taxon>
        <taxon>Betaproteobacteria</taxon>
        <taxon>Neisseriales</taxon>
        <taxon>Chitinibacteraceae</taxon>
        <taxon>Silvimonas</taxon>
    </lineage>
</organism>
<keyword evidence="6" id="KW-0406">Ion transport</keyword>
<evidence type="ECO:0000256" key="2">
    <source>
        <dbReference type="ARBA" id="ARBA00007055"/>
    </source>
</evidence>
<keyword evidence="10" id="KW-0175">Coiled coil</keyword>
<feature type="coiled-coil region" evidence="10">
    <location>
        <begin position="30"/>
        <end position="78"/>
    </location>
</feature>
<evidence type="ECO:0000256" key="3">
    <source>
        <dbReference type="ARBA" id="ARBA00022448"/>
    </source>
</evidence>
<keyword evidence="9" id="KW-0998">Cell outer membrane</keyword>
<evidence type="ECO:0000256" key="6">
    <source>
        <dbReference type="ARBA" id="ARBA00023065"/>
    </source>
</evidence>
<gene>
    <name evidence="12" type="primary">lamB</name>
    <name evidence="12" type="ORF">GCM10010971_25870</name>
</gene>
<evidence type="ECO:0000256" key="7">
    <source>
        <dbReference type="ARBA" id="ARBA00023114"/>
    </source>
</evidence>
<evidence type="ECO:0000256" key="4">
    <source>
        <dbReference type="ARBA" id="ARBA00022452"/>
    </source>
</evidence>
<dbReference type="Pfam" id="PF02264">
    <property type="entry name" value="LamB"/>
    <property type="match status" value="1"/>
</dbReference>
<proteinExistence type="inferred from homology"/>